<dbReference type="InterPro" id="IPR013083">
    <property type="entry name" value="Znf_RING/FYVE/PHD"/>
</dbReference>
<evidence type="ECO:0000256" key="1">
    <source>
        <dbReference type="ARBA" id="ARBA00004123"/>
    </source>
</evidence>
<keyword evidence="8 18" id="KW-0347">Helicase</keyword>
<dbReference type="Pfam" id="PF00271">
    <property type="entry name" value="Helicase_C"/>
    <property type="match status" value="1"/>
</dbReference>
<feature type="domain" description="Helicase ATP-binding" evidence="16">
    <location>
        <begin position="498"/>
        <end position="706"/>
    </location>
</feature>
<evidence type="ECO:0000256" key="11">
    <source>
        <dbReference type="ARBA" id="ARBA00023204"/>
    </source>
</evidence>
<keyword evidence="12" id="KW-0539">Nucleus</keyword>
<evidence type="ECO:0000256" key="13">
    <source>
        <dbReference type="PROSITE-ProRule" id="PRU00175"/>
    </source>
</evidence>
<comment type="caution">
    <text evidence="18">The sequence shown here is derived from an EMBL/GenBank/DDBJ whole genome shotgun (WGS) entry which is preliminary data.</text>
</comment>
<dbReference type="Pfam" id="PF24975">
    <property type="entry name" value="UBA_Rad5"/>
    <property type="match status" value="1"/>
</dbReference>
<dbReference type="GO" id="GO:0003676">
    <property type="term" value="F:nucleic acid binding"/>
    <property type="evidence" value="ECO:0007669"/>
    <property type="project" value="InterPro"/>
</dbReference>
<keyword evidence="11" id="KW-0234">DNA repair</keyword>
<evidence type="ECO:0000256" key="6">
    <source>
        <dbReference type="ARBA" id="ARBA00022771"/>
    </source>
</evidence>
<accession>A0A8H3J252</accession>
<evidence type="ECO:0000256" key="5">
    <source>
        <dbReference type="ARBA" id="ARBA00022763"/>
    </source>
</evidence>
<dbReference type="Pfam" id="PF08797">
    <property type="entry name" value="HIRAN"/>
    <property type="match status" value="1"/>
</dbReference>
<evidence type="ECO:0000256" key="2">
    <source>
        <dbReference type="ARBA" id="ARBA00007025"/>
    </source>
</evidence>
<dbReference type="PROSITE" id="PS51192">
    <property type="entry name" value="HELICASE_ATP_BIND_1"/>
    <property type="match status" value="1"/>
</dbReference>
<dbReference type="GO" id="GO:0008270">
    <property type="term" value="F:zinc ion binding"/>
    <property type="evidence" value="ECO:0007669"/>
    <property type="project" value="UniProtKB-KW"/>
</dbReference>
<evidence type="ECO:0000259" key="17">
    <source>
        <dbReference type="PROSITE" id="PS51194"/>
    </source>
</evidence>
<evidence type="ECO:0000259" key="15">
    <source>
        <dbReference type="PROSITE" id="PS50089"/>
    </source>
</evidence>
<dbReference type="SMART" id="SM00487">
    <property type="entry name" value="DEXDc"/>
    <property type="match status" value="1"/>
</dbReference>
<dbReference type="InterPro" id="IPR000330">
    <property type="entry name" value="SNF2_N"/>
</dbReference>
<dbReference type="InterPro" id="IPR001841">
    <property type="entry name" value="Znf_RING"/>
</dbReference>
<name>A0A8H3J252_9LECA</name>
<dbReference type="PROSITE" id="PS50089">
    <property type="entry name" value="ZF_RING_2"/>
    <property type="match status" value="1"/>
</dbReference>
<dbReference type="Proteomes" id="UP000664203">
    <property type="component" value="Unassembled WGS sequence"/>
</dbReference>
<dbReference type="CDD" id="cd18008">
    <property type="entry name" value="DEXDc_SHPRH-like"/>
    <property type="match status" value="1"/>
</dbReference>
<dbReference type="SMART" id="SM00490">
    <property type="entry name" value="HELICc"/>
    <property type="match status" value="1"/>
</dbReference>
<feature type="compositionally biased region" description="Polar residues" evidence="14">
    <location>
        <begin position="42"/>
        <end position="68"/>
    </location>
</feature>
<evidence type="ECO:0000256" key="7">
    <source>
        <dbReference type="ARBA" id="ARBA00022801"/>
    </source>
</evidence>
<protein>
    <submittedName>
        <fullName evidence="18">DNA helicase rad5</fullName>
    </submittedName>
</protein>
<dbReference type="Gene3D" id="3.40.50.10810">
    <property type="entry name" value="Tandem AAA-ATPase domain"/>
    <property type="match status" value="1"/>
</dbReference>
<evidence type="ECO:0000256" key="4">
    <source>
        <dbReference type="ARBA" id="ARBA00022741"/>
    </source>
</evidence>
<feature type="region of interest" description="Disordered" evidence="14">
    <location>
        <begin position="366"/>
        <end position="399"/>
    </location>
</feature>
<comment type="similarity">
    <text evidence="2">Belongs to the SNF2/RAD54 helicase family.</text>
</comment>
<dbReference type="GO" id="GO:0004386">
    <property type="term" value="F:helicase activity"/>
    <property type="evidence" value="ECO:0007669"/>
    <property type="project" value="UniProtKB-KW"/>
</dbReference>
<gene>
    <name evidence="18" type="primary">RAD5</name>
    <name evidence="18" type="ORF">ALECFALPRED_008073</name>
</gene>
<feature type="compositionally biased region" description="Basic and acidic residues" evidence="14">
    <location>
        <begin position="366"/>
        <end position="375"/>
    </location>
</feature>
<organism evidence="18 19">
    <name type="scientific">Alectoria fallacina</name>
    <dbReference type="NCBI Taxonomy" id="1903189"/>
    <lineage>
        <taxon>Eukaryota</taxon>
        <taxon>Fungi</taxon>
        <taxon>Dikarya</taxon>
        <taxon>Ascomycota</taxon>
        <taxon>Pezizomycotina</taxon>
        <taxon>Lecanoromycetes</taxon>
        <taxon>OSLEUM clade</taxon>
        <taxon>Lecanoromycetidae</taxon>
        <taxon>Lecanorales</taxon>
        <taxon>Lecanorineae</taxon>
        <taxon>Parmeliaceae</taxon>
        <taxon>Alectoria</taxon>
    </lineage>
</organism>
<dbReference type="InterPro" id="IPR050628">
    <property type="entry name" value="SNF2_RAD54_helicase_TF"/>
</dbReference>
<dbReference type="GO" id="GO:0005524">
    <property type="term" value="F:ATP binding"/>
    <property type="evidence" value="ECO:0007669"/>
    <property type="project" value="UniProtKB-KW"/>
</dbReference>
<evidence type="ECO:0000256" key="8">
    <source>
        <dbReference type="ARBA" id="ARBA00022806"/>
    </source>
</evidence>
<dbReference type="GO" id="GO:0005634">
    <property type="term" value="C:nucleus"/>
    <property type="evidence" value="ECO:0007669"/>
    <property type="project" value="UniProtKB-SubCell"/>
</dbReference>
<evidence type="ECO:0000313" key="19">
    <source>
        <dbReference type="Proteomes" id="UP000664203"/>
    </source>
</evidence>
<dbReference type="PANTHER" id="PTHR45626:SF22">
    <property type="entry name" value="DNA REPAIR PROTEIN RAD5"/>
    <property type="match status" value="1"/>
</dbReference>
<evidence type="ECO:0000259" key="16">
    <source>
        <dbReference type="PROSITE" id="PS51192"/>
    </source>
</evidence>
<dbReference type="GO" id="GO:0016818">
    <property type="term" value="F:hydrolase activity, acting on acid anhydrides, in phosphorus-containing anhydrides"/>
    <property type="evidence" value="ECO:0007669"/>
    <property type="project" value="InterPro"/>
</dbReference>
<dbReference type="CDD" id="cd18793">
    <property type="entry name" value="SF2_C_SNF"/>
    <property type="match status" value="1"/>
</dbReference>
<dbReference type="Gene3D" id="3.40.50.300">
    <property type="entry name" value="P-loop containing nucleotide triphosphate hydrolases"/>
    <property type="match status" value="2"/>
</dbReference>
<keyword evidence="4" id="KW-0547">Nucleotide-binding</keyword>
<evidence type="ECO:0000256" key="10">
    <source>
        <dbReference type="ARBA" id="ARBA00022840"/>
    </source>
</evidence>
<keyword evidence="5" id="KW-0227">DNA damage</keyword>
<proteinExistence type="inferred from homology"/>
<feature type="compositionally biased region" description="Basic and acidic residues" evidence="14">
    <location>
        <begin position="1"/>
        <end position="10"/>
    </location>
</feature>
<evidence type="ECO:0000256" key="3">
    <source>
        <dbReference type="ARBA" id="ARBA00022723"/>
    </source>
</evidence>
<dbReference type="InterPro" id="IPR038718">
    <property type="entry name" value="SNF2-like_sf"/>
</dbReference>
<dbReference type="GO" id="GO:0006281">
    <property type="term" value="P:DNA repair"/>
    <property type="evidence" value="ECO:0007669"/>
    <property type="project" value="UniProtKB-KW"/>
</dbReference>
<dbReference type="SUPFAM" id="SSF57850">
    <property type="entry name" value="RING/U-box"/>
    <property type="match status" value="1"/>
</dbReference>
<dbReference type="AlphaFoldDB" id="A0A8H3J252"/>
<feature type="domain" description="RING-type" evidence="15">
    <location>
        <begin position="890"/>
        <end position="935"/>
    </location>
</feature>
<keyword evidence="19" id="KW-1185">Reference proteome</keyword>
<dbReference type="InterPro" id="IPR014001">
    <property type="entry name" value="Helicase_ATP-bd"/>
</dbReference>
<dbReference type="InterPro" id="IPR001650">
    <property type="entry name" value="Helicase_C-like"/>
</dbReference>
<keyword evidence="7" id="KW-0378">Hydrolase</keyword>
<feature type="domain" description="Helicase C-terminal" evidence="17">
    <location>
        <begin position="987"/>
        <end position="1133"/>
    </location>
</feature>
<dbReference type="SUPFAM" id="SSF52540">
    <property type="entry name" value="P-loop containing nucleoside triphosphate hydrolases"/>
    <property type="match status" value="2"/>
</dbReference>
<keyword evidence="9" id="KW-0862">Zinc</keyword>
<dbReference type="InterPro" id="IPR014905">
    <property type="entry name" value="HIRAN"/>
</dbReference>
<dbReference type="InterPro" id="IPR049730">
    <property type="entry name" value="SNF2/RAD54-like_C"/>
</dbReference>
<dbReference type="CDD" id="cd16572">
    <property type="entry name" value="RING-HC_SpRad8-like"/>
    <property type="match status" value="1"/>
</dbReference>
<evidence type="ECO:0000256" key="12">
    <source>
        <dbReference type="ARBA" id="ARBA00023242"/>
    </source>
</evidence>
<dbReference type="GO" id="GO:0008094">
    <property type="term" value="F:ATP-dependent activity, acting on DNA"/>
    <property type="evidence" value="ECO:0007669"/>
    <property type="project" value="TreeGrafter"/>
</dbReference>
<feature type="region of interest" description="Disordered" evidence="14">
    <location>
        <begin position="1"/>
        <end position="77"/>
    </location>
</feature>
<dbReference type="PROSITE" id="PS51194">
    <property type="entry name" value="HELICASE_CTER"/>
    <property type="match status" value="1"/>
</dbReference>
<comment type="subcellular location">
    <subcellularLocation>
        <location evidence="1">Nucleus</location>
    </subcellularLocation>
</comment>
<evidence type="ECO:0000313" key="18">
    <source>
        <dbReference type="EMBL" id="CAF9939337.1"/>
    </source>
</evidence>
<dbReference type="PANTHER" id="PTHR45626">
    <property type="entry name" value="TRANSCRIPTION TERMINATION FACTOR 2-RELATED"/>
    <property type="match status" value="1"/>
</dbReference>
<keyword evidence="6 13" id="KW-0863">Zinc-finger</keyword>
<dbReference type="InterPro" id="IPR027417">
    <property type="entry name" value="P-loop_NTPase"/>
</dbReference>
<evidence type="ECO:0000256" key="14">
    <source>
        <dbReference type="SAM" id="MobiDB-lite"/>
    </source>
</evidence>
<sequence length="1133" mass="126542">MDGLDADQRPAKKRRFFVEDSPEPERTSSSTTSPLNDVDAFSTANTTPQETLLEPNSSQTDLSLHNGINGTGPDASAGFDKRTFESFVGDKVAPATFERLREVSGNNMERAINMYLDGSWAIATAPPAPGASSSSITNAFNSRLPERNMQQHRTEGRRTSNIIETQKAMDKMPDYRYVGAFGVGAWATRSGTGLIQMGEAIQIERTKIKAPTKVGRGGKATQTNAARMRGDVVVRFTNSRGEEVGRLPKDTANWVSTLMDQKVCRFDGVCFLAPERIRVNDTIELQLRCSLLRRAFEASGFQKPEDNRPTGFFEEKETSDEKNLRLRQVAMVKLFDEVNLHPTTVNDTTARHKRQGILKAAEIAEQYDKEKESKKPKSTQDGGSTSPEDEEEDGKELEQDQLDSLYKKAQSFDFDTPAREPADTFIMDLRKYQKQALHWMISKEKNEKIDDKEVSMHPLWEEYTWPVKDMDDQDVPNVANQSSFYINPYSGELSLDFPLQEQHCLGGILADEMGLGKTIEMLSLMHSHRSDISMEASSAGPSSVTNLPRLPKNSASVEPAPSTTLVVAPMSLLAQWESESVKASKPGTLKAMVYYGSEKAANLQNLCCEANAASAPNLIITSYGVILSEFNQVTARGGDRGSHGGLFSLDFFRVILDEAHFIKNRQSKTAKACYEISAQHRWVLTGTPIVNRLEDLFSFVRFLRVEPWSNFSFWKTFITVPFESKDFLRALDVVQTVLEPLVMRRTKDMKTPDGEALVPLPPRTIEIEELELSKQEREVYDYIFTRAKRTFNATMEAGTLLKSYTTIFAQILRLRQSCCHPVLTRNKAIAAEEEEAAAASDVANGLADDMDLQELIERFTSDSESGEQDITNKFGAHVLQEIQSQANNECPICAEEPMIEPTVTGCWHSACKKCLLDYIEHQKEKHALPLCFNCREPINQRDIFEVIHHENDDDDDLYSATQPGQASTPPRITLRRIGSSSSAKIAALISHLKALRSNNPGTKSVVFSQFTSFLDLISPALTQCNIPFLRFDGATTQKARAAVLLEFAASQTKKNGHGMVLLLSLRAGGVGLNLTAAKRVFMMDPWWSFAVEAQAIDRVHRMGQESEVKVVRFIVGGSIEGRMLKIQERKKFM</sequence>
<dbReference type="SMART" id="SM00910">
    <property type="entry name" value="HIRAN"/>
    <property type="match status" value="1"/>
</dbReference>
<keyword evidence="3" id="KW-0479">Metal-binding</keyword>
<reference evidence="18" key="1">
    <citation type="submission" date="2021-03" db="EMBL/GenBank/DDBJ databases">
        <authorList>
            <person name="Tagirdzhanova G."/>
        </authorList>
    </citation>
    <scope>NUCLEOTIDE SEQUENCE</scope>
</reference>
<dbReference type="EMBL" id="CAJPDR010000546">
    <property type="protein sequence ID" value="CAF9939337.1"/>
    <property type="molecule type" value="Genomic_DNA"/>
</dbReference>
<dbReference type="Pfam" id="PF00176">
    <property type="entry name" value="SNF2-rel_dom"/>
    <property type="match status" value="1"/>
</dbReference>
<dbReference type="Gene3D" id="3.30.40.10">
    <property type="entry name" value="Zinc/RING finger domain, C3HC4 (zinc finger)"/>
    <property type="match status" value="1"/>
</dbReference>
<feature type="compositionally biased region" description="Acidic residues" evidence="14">
    <location>
        <begin position="387"/>
        <end position="399"/>
    </location>
</feature>
<keyword evidence="10" id="KW-0067">ATP-binding</keyword>
<dbReference type="OrthoDB" id="2801544at2759"/>
<evidence type="ECO:0000256" key="9">
    <source>
        <dbReference type="ARBA" id="ARBA00022833"/>
    </source>
</evidence>